<feature type="domain" description="CzcB-like C-terminal circularly permuted SH3-like" evidence="5">
    <location>
        <begin position="395"/>
        <end position="455"/>
    </location>
</feature>
<dbReference type="EMBL" id="JAVRAD010000014">
    <property type="protein sequence ID" value="MDX8332073.1"/>
    <property type="molecule type" value="Genomic_DNA"/>
</dbReference>
<dbReference type="InterPro" id="IPR051909">
    <property type="entry name" value="MFP_Cation_Efflux"/>
</dbReference>
<gene>
    <name evidence="6" type="ORF">RMS29_22935</name>
</gene>
<accession>A0ABU4W2R0</accession>
<reference evidence="6" key="1">
    <citation type="journal article" date="2023" name="Phytobiomes J">
        <title>Deciphering the key players within the bacterial microbiota associated with aerial crown gall tumors on rhododendron: Insights into the gallobiome.</title>
        <authorList>
            <person name="Kuzmanovic N."/>
            <person name="Nesme J."/>
            <person name="Wolf J."/>
            <person name="Neumann-Schaal M."/>
            <person name="Petersen J."/>
            <person name="Fernandez-Gnecco G."/>
            <person name="Sproeer C."/>
            <person name="Bunk B."/>
            <person name="Overmann J."/>
            <person name="Sorensen S.J."/>
            <person name="Idczak E."/>
            <person name="Smalla K."/>
        </authorList>
    </citation>
    <scope>NUCLEOTIDE SEQUENCE [LARGE SCALE GENOMIC DNA]</scope>
    <source>
        <strain evidence="6">Rho-14.1</strain>
    </source>
</reference>
<evidence type="ECO:0000259" key="5">
    <source>
        <dbReference type="Pfam" id="PF25975"/>
    </source>
</evidence>
<evidence type="ECO:0000313" key="6">
    <source>
        <dbReference type="EMBL" id="MDX8332073.1"/>
    </source>
</evidence>
<dbReference type="PANTHER" id="PTHR30097">
    <property type="entry name" value="CATION EFFLUX SYSTEM PROTEIN CUSB"/>
    <property type="match status" value="1"/>
</dbReference>
<name>A0ABU4W2R0_9HYPH</name>
<comment type="caution">
    <text evidence="6">The sequence shown here is derived from an EMBL/GenBank/DDBJ whole genome shotgun (WGS) entry which is preliminary data.</text>
</comment>
<dbReference type="NCBIfam" id="TIGR01730">
    <property type="entry name" value="RND_mfp"/>
    <property type="match status" value="1"/>
</dbReference>
<dbReference type="RefSeq" id="WP_012653061.1">
    <property type="nucleotide sequence ID" value="NZ_CP192769.1"/>
</dbReference>
<dbReference type="Gene3D" id="2.40.420.20">
    <property type="match status" value="1"/>
</dbReference>
<evidence type="ECO:0000259" key="4">
    <source>
        <dbReference type="Pfam" id="PF25954"/>
    </source>
</evidence>
<organism evidence="6 7">
    <name type="scientific">Agrobacterium rosae</name>
    <dbReference type="NCBI Taxonomy" id="1972867"/>
    <lineage>
        <taxon>Bacteria</taxon>
        <taxon>Pseudomonadati</taxon>
        <taxon>Pseudomonadota</taxon>
        <taxon>Alphaproteobacteria</taxon>
        <taxon>Hyphomicrobiales</taxon>
        <taxon>Rhizobiaceae</taxon>
        <taxon>Rhizobium/Agrobacterium group</taxon>
        <taxon>Agrobacterium</taxon>
    </lineage>
</organism>
<evidence type="ECO:0000313" key="7">
    <source>
        <dbReference type="Proteomes" id="UP001277561"/>
    </source>
</evidence>
<keyword evidence="7" id="KW-1185">Reference proteome</keyword>
<dbReference type="Proteomes" id="UP001277561">
    <property type="component" value="Unassembled WGS sequence"/>
</dbReference>
<keyword evidence="2" id="KW-0813">Transport</keyword>
<dbReference type="Pfam" id="PF25919">
    <property type="entry name" value="BSH_CusB"/>
    <property type="match status" value="1"/>
</dbReference>
<dbReference type="InterPro" id="IPR058792">
    <property type="entry name" value="Beta-barrel_RND_2"/>
</dbReference>
<dbReference type="Gene3D" id="2.40.30.170">
    <property type="match status" value="1"/>
</dbReference>
<protein>
    <submittedName>
        <fullName evidence="6">Efflux RND transporter periplasmic adaptor subunit</fullName>
    </submittedName>
</protein>
<dbReference type="InterPro" id="IPR058790">
    <property type="entry name" value="BSH_CusB"/>
</dbReference>
<comment type="similarity">
    <text evidence="1">Belongs to the membrane fusion protein (MFP) (TC 8.A.1) family.</text>
</comment>
<dbReference type="Pfam" id="PF25975">
    <property type="entry name" value="CzcB_C"/>
    <property type="match status" value="1"/>
</dbReference>
<dbReference type="SUPFAM" id="SSF111369">
    <property type="entry name" value="HlyD-like secretion proteins"/>
    <property type="match status" value="1"/>
</dbReference>
<dbReference type="InterPro" id="IPR006143">
    <property type="entry name" value="RND_pump_MFP"/>
</dbReference>
<evidence type="ECO:0000256" key="1">
    <source>
        <dbReference type="ARBA" id="ARBA00009477"/>
    </source>
</evidence>
<feature type="domain" description="CusB-like barrel-sandwich hybrid" evidence="3">
    <location>
        <begin position="190"/>
        <end position="308"/>
    </location>
</feature>
<dbReference type="InterPro" id="IPR058649">
    <property type="entry name" value="CzcB_C"/>
</dbReference>
<evidence type="ECO:0000256" key="2">
    <source>
        <dbReference type="ARBA" id="ARBA00022448"/>
    </source>
</evidence>
<dbReference type="Pfam" id="PF25954">
    <property type="entry name" value="Beta-barrel_RND_2"/>
    <property type="match status" value="1"/>
</dbReference>
<sequence length="475" mass="50488">MNIPRIIATLSLAAIVGGGGYWAGKYDVGAFFQGGVKGTGMAAEAEPRREGTGAVIYYRHPDGLAEYSATPKNTDDGRLFVPVRASEDISLGPSGAVAPSPDTASVSLERKILYYRNPMGLPDTSKVPKKDSMGMDYLPVYDGDVSDSSTVKVPLGKLQRTGVRTALAEVTTVSRKIRVPGTVTLDERRVSIISMRADAFVEDVANVTTGDAITKGENLFQFYSKEIATAGAEYAAEMRNGAKSNPDSGAALRLKNLGVPTATIGSIASERKVPQSIAYTSPRDGVVLERMAVSGMMAEAGDILFRIADVSRVWVIADVPEYELSAVRKGAVVSVIVRNLPGTTFKGTVDLIYPEVQMQTRTTKVRIELPNPSGQLMSNMYAEVEIEAGSGNPVVAVPNSSVIDTGDRQLVFIDKGEGRFEPMNVALGVRGEDMTEITKGIAAGDRVVVSANFLLDAESNLNAALSALTADEVKP</sequence>
<dbReference type="PANTHER" id="PTHR30097:SF15">
    <property type="entry name" value="CATION EFFLUX SYSTEM PROTEIN CUSB"/>
    <property type="match status" value="1"/>
</dbReference>
<feature type="domain" description="CusB-like beta-barrel" evidence="4">
    <location>
        <begin position="312"/>
        <end position="388"/>
    </location>
</feature>
<evidence type="ECO:0000259" key="3">
    <source>
        <dbReference type="Pfam" id="PF25919"/>
    </source>
</evidence>
<proteinExistence type="inferred from homology"/>